<reference evidence="3" key="1">
    <citation type="journal article" date="2019" name="Int. J. Syst. Evol. Microbiol.">
        <title>The Global Catalogue of Microorganisms (GCM) 10K type strain sequencing project: providing services to taxonomists for standard genome sequencing and annotation.</title>
        <authorList>
            <consortium name="The Broad Institute Genomics Platform"/>
            <consortium name="The Broad Institute Genome Sequencing Center for Infectious Disease"/>
            <person name="Wu L."/>
            <person name="Ma J."/>
        </authorList>
    </citation>
    <scope>NUCLEOTIDE SEQUENCE [LARGE SCALE GENOMIC DNA]</scope>
    <source>
        <strain evidence="3">CGMCC 4.7643</strain>
    </source>
</reference>
<keyword evidence="1" id="KW-0472">Membrane</keyword>
<evidence type="ECO:0000313" key="2">
    <source>
        <dbReference type="EMBL" id="MFD2460933.1"/>
    </source>
</evidence>
<keyword evidence="1" id="KW-1133">Transmembrane helix</keyword>
<keyword evidence="1" id="KW-0812">Transmembrane</keyword>
<dbReference type="RefSeq" id="WP_345394742.1">
    <property type="nucleotide sequence ID" value="NZ_BAABHG010000006.1"/>
</dbReference>
<organism evidence="2 3">
    <name type="scientific">Amycolatopsis samaneae</name>
    <dbReference type="NCBI Taxonomy" id="664691"/>
    <lineage>
        <taxon>Bacteria</taxon>
        <taxon>Bacillati</taxon>
        <taxon>Actinomycetota</taxon>
        <taxon>Actinomycetes</taxon>
        <taxon>Pseudonocardiales</taxon>
        <taxon>Pseudonocardiaceae</taxon>
        <taxon>Amycolatopsis</taxon>
    </lineage>
</organism>
<feature type="transmembrane region" description="Helical" evidence="1">
    <location>
        <begin position="68"/>
        <end position="84"/>
    </location>
</feature>
<gene>
    <name evidence="2" type="ORF">ACFSYJ_20165</name>
</gene>
<feature type="transmembrane region" description="Helical" evidence="1">
    <location>
        <begin position="140"/>
        <end position="161"/>
    </location>
</feature>
<keyword evidence="3" id="KW-1185">Reference proteome</keyword>
<dbReference type="Proteomes" id="UP001597419">
    <property type="component" value="Unassembled WGS sequence"/>
</dbReference>
<name>A0ABW5GJA3_9PSEU</name>
<feature type="transmembrane region" description="Helical" evidence="1">
    <location>
        <begin position="104"/>
        <end position="128"/>
    </location>
</feature>
<proteinExistence type="predicted"/>
<sequence length="177" mass="19004">MQAYPYHPAPQFVPLPPQFASRVRWGSILAGTSLIVGALLFVGISAFFNHLRAHSAFPLGPLGTVAQLVPPLCVIATSVVVLTCRRCLRGDYLVVATARSTRNALIGCFGGTVLGTFAAFVVIALLHVSSGARTTLTPEMIVTFGYLALGTMGFAVGHFYVRPSQRTLQKFADRPVW</sequence>
<comment type="caution">
    <text evidence="2">The sequence shown here is derived from an EMBL/GenBank/DDBJ whole genome shotgun (WGS) entry which is preliminary data.</text>
</comment>
<protein>
    <submittedName>
        <fullName evidence="2">Uncharacterized protein</fullName>
    </submittedName>
</protein>
<evidence type="ECO:0000256" key="1">
    <source>
        <dbReference type="SAM" id="Phobius"/>
    </source>
</evidence>
<dbReference type="EMBL" id="JBHUKU010000009">
    <property type="protein sequence ID" value="MFD2460933.1"/>
    <property type="molecule type" value="Genomic_DNA"/>
</dbReference>
<feature type="transmembrane region" description="Helical" evidence="1">
    <location>
        <begin position="28"/>
        <end position="48"/>
    </location>
</feature>
<accession>A0ABW5GJA3</accession>
<evidence type="ECO:0000313" key="3">
    <source>
        <dbReference type="Proteomes" id="UP001597419"/>
    </source>
</evidence>